<sequence>MTKDSAHLTELRVCACDGLFALRTSPEMHLDSSVAFASPAKTSADQQQRDIVSTTIYRRSRLSLVLIAKVGLFESLPF</sequence>
<dbReference type="RefSeq" id="XP_014565022.1">
    <property type="nucleotide sequence ID" value="XM_014709536.1"/>
</dbReference>
<dbReference type="AlphaFoldDB" id="G7DW48"/>
<evidence type="ECO:0000313" key="1">
    <source>
        <dbReference type="EMBL" id="GAA94854.1"/>
    </source>
</evidence>
<keyword evidence="2" id="KW-1185">Reference proteome</keyword>
<name>G7DW48_MIXOS</name>
<gene>
    <name evidence="1" type="primary">Mo01508</name>
    <name evidence="1" type="ORF">E5Q_01508</name>
</gene>
<organism evidence="1 2">
    <name type="scientific">Mixia osmundae (strain CBS 9802 / IAM 14324 / JCM 22182 / KY 12970)</name>
    <dbReference type="NCBI Taxonomy" id="764103"/>
    <lineage>
        <taxon>Eukaryota</taxon>
        <taxon>Fungi</taxon>
        <taxon>Dikarya</taxon>
        <taxon>Basidiomycota</taxon>
        <taxon>Pucciniomycotina</taxon>
        <taxon>Mixiomycetes</taxon>
        <taxon>Mixiales</taxon>
        <taxon>Mixiaceae</taxon>
        <taxon>Mixia</taxon>
    </lineage>
</organism>
<dbReference type="Proteomes" id="UP000009131">
    <property type="component" value="Unassembled WGS sequence"/>
</dbReference>
<reference evidence="1 2" key="2">
    <citation type="journal article" date="2012" name="Open Biol.">
        <title>Characteristics of nucleosomes and linker DNA regions on the genome of the basidiomycete Mixia osmundae revealed by mono- and dinucleosome mapping.</title>
        <authorList>
            <person name="Nishida H."/>
            <person name="Kondo S."/>
            <person name="Matsumoto T."/>
            <person name="Suzuki Y."/>
            <person name="Yoshikawa H."/>
            <person name="Taylor T.D."/>
            <person name="Sugiyama J."/>
        </authorList>
    </citation>
    <scope>NUCLEOTIDE SEQUENCE [LARGE SCALE GENOMIC DNA]</scope>
    <source>
        <strain evidence="2">CBS 9802 / IAM 14324 / JCM 22182 / KY 12970</strain>
    </source>
</reference>
<dbReference type="InParanoid" id="G7DW48"/>
<dbReference type="HOGENOM" id="CLU_2622543_0_0_1"/>
<protein>
    <submittedName>
        <fullName evidence="1">Uncharacterized protein</fullName>
    </submittedName>
</protein>
<dbReference type="EMBL" id="BABT02000047">
    <property type="protein sequence ID" value="GAA94854.1"/>
    <property type="molecule type" value="Genomic_DNA"/>
</dbReference>
<proteinExistence type="predicted"/>
<comment type="caution">
    <text evidence="1">The sequence shown here is derived from an EMBL/GenBank/DDBJ whole genome shotgun (WGS) entry which is preliminary data.</text>
</comment>
<reference evidence="1 2" key="1">
    <citation type="journal article" date="2011" name="J. Gen. Appl. Microbiol.">
        <title>Draft genome sequencing of the enigmatic basidiomycete Mixia osmundae.</title>
        <authorList>
            <person name="Nishida H."/>
            <person name="Nagatsuka Y."/>
            <person name="Sugiyama J."/>
        </authorList>
    </citation>
    <scope>NUCLEOTIDE SEQUENCE [LARGE SCALE GENOMIC DNA]</scope>
    <source>
        <strain evidence="2">CBS 9802 / IAM 14324 / JCM 22182 / KY 12970</strain>
    </source>
</reference>
<evidence type="ECO:0000313" key="2">
    <source>
        <dbReference type="Proteomes" id="UP000009131"/>
    </source>
</evidence>
<accession>G7DW48</accession>